<evidence type="ECO:0008006" key="3">
    <source>
        <dbReference type="Google" id="ProtNLM"/>
    </source>
</evidence>
<dbReference type="CDD" id="cd00093">
    <property type="entry name" value="HTH_XRE"/>
    <property type="match status" value="1"/>
</dbReference>
<protein>
    <recommendedName>
        <fullName evidence="3">XRE family transcriptional regulator</fullName>
    </recommendedName>
</protein>
<keyword evidence="2" id="KW-1185">Reference proteome</keyword>
<dbReference type="RefSeq" id="WP_262685954.1">
    <property type="nucleotide sequence ID" value="NZ_JAOQIO010000086.1"/>
</dbReference>
<gene>
    <name evidence="1" type="ORF">OB236_22375</name>
</gene>
<proteinExistence type="predicted"/>
<reference evidence="1 2" key="1">
    <citation type="submission" date="2022-09" db="EMBL/GenBank/DDBJ databases">
        <authorList>
            <person name="Han X.L."/>
            <person name="Wang Q."/>
            <person name="Lu T."/>
        </authorList>
    </citation>
    <scope>NUCLEOTIDE SEQUENCE [LARGE SCALE GENOMIC DNA]</scope>
    <source>
        <strain evidence="1 2">WQ 127069</strain>
    </source>
</reference>
<name>A0ABT2UJS0_9BACL</name>
<accession>A0ABT2UJS0</accession>
<dbReference type="EMBL" id="JAOQIO010000086">
    <property type="protein sequence ID" value="MCU6794863.1"/>
    <property type="molecule type" value="Genomic_DNA"/>
</dbReference>
<dbReference type="InterPro" id="IPR001387">
    <property type="entry name" value="Cro/C1-type_HTH"/>
</dbReference>
<sequence length="238" mass="27010">MRYAQLLSNYIKKSGLNLAEISTLLKQKGITIDRSYISKLKSGTKPPASEDITRALAEVTGGDPDTLVNVGTTDKAPEEIKQFIANIENLLWDTIDYIVTKGDISQLLELISRIEQANLSSTYVGILTNKEERFNFGAIAERLSIFEIYGRDTFSLTDKLNLFNVVLRFYKDFNETPIEKILSEKDLQIHTIFGPMKLPTTSINMMITNGRKESLTEDEGEFLQRSLEVYRLQKAKWG</sequence>
<comment type="caution">
    <text evidence="1">The sequence shown here is derived from an EMBL/GenBank/DDBJ whole genome shotgun (WGS) entry which is preliminary data.</text>
</comment>
<evidence type="ECO:0000313" key="2">
    <source>
        <dbReference type="Proteomes" id="UP001652445"/>
    </source>
</evidence>
<organism evidence="1 2">
    <name type="scientific">Paenibacillus baimaensis</name>
    <dbReference type="NCBI Taxonomy" id="2982185"/>
    <lineage>
        <taxon>Bacteria</taxon>
        <taxon>Bacillati</taxon>
        <taxon>Bacillota</taxon>
        <taxon>Bacilli</taxon>
        <taxon>Bacillales</taxon>
        <taxon>Paenibacillaceae</taxon>
        <taxon>Paenibacillus</taxon>
    </lineage>
</organism>
<evidence type="ECO:0000313" key="1">
    <source>
        <dbReference type="EMBL" id="MCU6794863.1"/>
    </source>
</evidence>
<dbReference type="Gene3D" id="1.10.260.40">
    <property type="entry name" value="lambda repressor-like DNA-binding domains"/>
    <property type="match status" value="1"/>
</dbReference>
<dbReference type="InterPro" id="IPR010982">
    <property type="entry name" value="Lambda_DNA-bd_dom_sf"/>
</dbReference>
<dbReference type="Proteomes" id="UP001652445">
    <property type="component" value="Unassembled WGS sequence"/>
</dbReference>